<dbReference type="EMBL" id="CAUM01000013">
    <property type="protein sequence ID" value="CCV03612.1"/>
    <property type="molecule type" value="Genomic_DNA"/>
</dbReference>
<accession>M5EGV5</accession>
<dbReference type="AlphaFoldDB" id="M5EGV5"/>
<protein>
    <submittedName>
        <fullName evidence="7">GCN5-related N-acetyltransferase</fullName>
    </submittedName>
</protein>
<dbReference type="InterPro" id="IPR000182">
    <property type="entry name" value="GNAT_dom"/>
</dbReference>
<keyword evidence="3 7" id="KW-0808">Transferase</keyword>
<evidence type="ECO:0000256" key="5">
    <source>
        <dbReference type="ARBA" id="ARBA00049880"/>
    </source>
</evidence>
<keyword evidence="4" id="KW-0012">Acyltransferase</keyword>
<reference evidence="7 8" key="1">
    <citation type="submission" date="2013-02" db="EMBL/GenBank/DDBJ databases">
        <authorList>
            <person name="Genoscope - CEA"/>
        </authorList>
    </citation>
    <scope>NUCLEOTIDE SEQUENCE [LARGE SCALE GENOMIC DNA]</scope>
    <source>
        <strain evidence="7 8">STM 2683</strain>
    </source>
</reference>
<dbReference type="SUPFAM" id="SSF55729">
    <property type="entry name" value="Acyl-CoA N-acyltransferases (Nat)"/>
    <property type="match status" value="1"/>
</dbReference>
<evidence type="ECO:0000256" key="2">
    <source>
        <dbReference type="ARBA" id="ARBA00022649"/>
    </source>
</evidence>
<evidence type="ECO:0000259" key="6">
    <source>
        <dbReference type="PROSITE" id="PS51186"/>
    </source>
</evidence>
<dbReference type="eggNOG" id="COG0456">
    <property type="taxonomic scope" value="Bacteria"/>
</dbReference>
<dbReference type="GO" id="GO:0016747">
    <property type="term" value="F:acyltransferase activity, transferring groups other than amino-acyl groups"/>
    <property type="evidence" value="ECO:0007669"/>
    <property type="project" value="InterPro"/>
</dbReference>
<feature type="domain" description="N-acetyltransferase" evidence="6">
    <location>
        <begin position="25"/>
        <end position="164"/>
    </location>
</feature>
<keyword evidence="1" id="KW-0678">Repressor</keyword>
<evidence type="ECO:0000256" key="3">
    <source>
        <dbReference type="ARBA" id="ARBA00022679"/>
    </source>
</evidence>
<dbReference type="InterPro" id="IPR016181">
    <property type="entry name" value="Acyl_CoA_acyltransferase"/>
</dbReference>
<keyword evidence="2" id="KW-1277">Toxin-antitoxin system</keyword>
<dbReference type="Pfam" id="PF13508">
    <property type="entry name" value="Acetyltransf_7"/>
    <property type="match status" value="1"/>
</dbReference>
<gene>
    <name evidence="7" type="ORF">MESS2_110032</name>
</gene>
<comment type="catalytic activity">
    <reaction evidence="5">
        <text>glycyl-tRNA(Gly) + acetyl-CoA = N-acetylglycyl-tRNA(Gly) + CoA + H(+)</text>
        <dbReference type="Rhea" id="RHEA:81867"/>
        <dbReference type="Rhea" id="RHEA-COMP:9683"/>
        <dbReference type="Rhea" id="RHEA-COMP:19766"/>
        <dbReference type="ChEBI" id="CHEBI:15378"/>
        <dbReference type="ChEBI" id="CHEBI:57287"/>
        <dbReference type="ChEBI" id="CHEBI:57288"/>
        <dbReference type="ChEBI" id="CHEBI:78522"/>
        <dbReference type="ChEBI" id="CHEBI:232036"/>
    </reaction>
</comment>
<proteinExistence type="predicted"/>
<sequence length="167" mass="17970">MNFALIIESLGGSHARKAFSCGVLALDRYIREQASQDVKRRVGNCFVAVDRDAGALAGYYTLAASSIPIASLPEDQAKRLPHYPILPAILIGRLAVDARYQGRQVGSALIVDALRRSVGAAPAAFALIVDAKDDQAAAFYRRHGFTPFLSRPLSLFLPIATALKLFG</sequence>
<dbReference type="STRING" id="1297569.MESS2_110032"/>
<dbReference type="Proteomes" id="UP000012062">
    <property type="component" value="Unassembled WGS sequence"/>
</dbReference>
<dbReference type="PROSITE" id="PS51186">
    <property type="entry name" value="GNAT"/>
    <property type="match status" value="1"/>
</dbReference>
<dbReference type="Gene3D" id="3.40.630.30">
    <property type="match status" value="1"/>
</dbReference>
<name>M5EGV5_9HYPH</name>
<dbReference type="PANTHER" id="PTHR36449:SF1">
    <property type="entry name" value="ACETYLTRANSFERASE"/>
    <property type="match status" value="1"/>
</dbReference>
<comment type="caution">
    <text evidence="7">The sequence shown here is derived from an EMBL/GenBank/DDBJ whole genome shotgun (WGS) entry which is preliminary data.</text>
</comment>
<evidence type="ECO:0000256" key="4">
    <source>
        <dbReference type="ARBA" id="ARBA00023315"/>
    </source>
</evidence>
<evidence type="ECO:0000313" key="8">
    <source>
        <dbReference type="Proteomes" id="UP000012062"/>
    </source>
</evidence>
<keyword evidence="8" id="KW-1185">Reference proteome</keyword>
<dbReference type="PANTHER" id="PTHR36449">
    <property type="entry name" value="ACETYLTRANSFERASE-RELATED"/>
    <property type="match status" value="1"/>
</dbReference>
<organism evidence="7 8">
    <name type="scientific">Mesorhizobium metallidurans STM 2683</name>
    <dbReference type="NCBI Taxonomy" id="1297569"/>
    <lineage>
        <taxon>Bacteria</taxon>
        <taxon>Pseudomonadati</taxon>
        <taxon>Pseudomonadota</taxon>
        <taxon>Alphaproteobacteria</taxon>
        <taxon>Hyphomicrobiales</taxon>
        <taxon>Phyllobacteriaceae</taxon>
        <taxon>Mesorhizobium</taxon>
    </lineage>
</organism>
<evidence type="ECO:0000313" key="7">
    <source>
        <dbReference type="EMBL" id="CCV03612.1"/>
    </source>
</evidence>
<evidence type="ECO:0000256" key="1">
    <source>
        <dbReference type="ARBA" id="ARBA00022491"/>
    </source>
</evidence>